<comment type="caution">
    <text evidence="2">The sequence shown here is derived from an EMBL/GenBank/DDBJ whole genome shotgun (WGS) entry which is preliminary data.</text>
</comment>
<organism evidence="2 3">
    <name type="scientific">Spirosoma profusum</name>
    <dbReference type="NCBI Taxonomy" id="2771354"/>
    <lineage>
        <taxon>Bacteria</taxon>
        <taxon>Pseudomonadati</taxon>
        <taxon>Bacteroidota</taxon>
        <taxon>Cytophagia</taxon>
        <taxon>Cytophagales</taxon>
        <taxon>Cytophagaceae</taxon>
        <taxon>Spirosoma</taxon>
    </lineage>
</organism>
<reference evidence="2" key="1">
    <citation type="submission" date="2020-09" db="EMBL/GenBank/DDBJ databases">
        <authorList>
            <person name="Kim M.K."/>
        </authorList>
    </citation>
    <scope>NUCLEOTIDE SEQUENCE</scope>
    <source>
        <strain evidence="2">BT702</strain>
    </source>
</reference>
<dbReference type="InterPro" id="IPR044023">
    <property type="entry name" value="Ig_7"/>
</dbReference>
<dbReference type="NCBIfam" id="TIGR04131">
    <property type="entry name" value="Bac_Flav_CTERM"/>
    <property type="match status" value="1"/>
</dbReference>
<dbReference type="Pfam" id="PF13585">
    <property type="entry name" value="CHU_C"/>
    <property type="match status" value="1"/>
</dbReference>
<proteinExistence type="predicted"/>
<keyword evidence="3" id="KW-1185">Reference proteome</keyword>
<evidence type="ECO:0000313" key="2">
    <source>
        <dbReference type="EMBL" id="MBD2701383.1"/>
    </source>
</evidence>
<protein>
    <submittedName>
        <fullName evidence="2">Gliding motility-associated C-terminal domain-containing protein</fullName>
    </submittedName>
</protein>
<dbReference type="Pfam" id="PF19081">
    <property type="entry name" value="Ig_7"/>
    <property type="match status" value="1"/>
</dbReference>
<dbReference type="RefSeq" id="WP_190887239.1">
    <property type="nucleotide sequence ID" value="NZ_JACWZY010000008.1"/>
</dbReference>
<dbReference type="AlphaFoldDB" id="A0A927AQX2"/>
<dbReference type="Proteomes" id="UP000598820">
    <property type="component" value="Unassembled WGS sequence"/>
</dbReference>
<gene>
    <name evidence="2" type="ORF">IC229_12090</name>
</gene>
<dbReference type="EMBL" id="JACWZY010000008">
    <property type="protein sequence ID" value="MBD2701383.1"/>
    <property type="molecule type" value="Genomic_DNA"/>
</dbReference>
<evidence type="ECO:0000313" key="3">
    <source>
        <dbReference type="Proteomes" id="UP000598820"/>
    </source>
</evidence>
<dbReference type="InterPro" id="IPR026341">
    <property type="entry name" value="T9SS_type_B"/>
</dbReference>
<evidence type="ECO:0000259" key="1">
    <source>
        <dbReference type="Pfam" id="PF19081"/>
    </source>
</evidence>
<feature type="domain" description="Ig-like" evidence="1">
    <location>
        <begin position="147"/>
        <end position="213"/>
    </location>
</feature>
<sequence>MKIGCTFGVISLLVSIYTESNAQNVAGYWLGVTYPTNPNQKIFNYSMDLTQTGTTLGGTAQTANPNVPFAGVAYVTGRVSGTTVTFSEADKNGKTDTQKELCYWRGQMTYNAADESLIGTYENITNQTTCTEEGSGKVELYRIVLKSGTKFCKGTPINLTVTGKDIRWYSSAAKTSLLGRGNTFNPSITKTTTFYITQTLYKNESPTIPITIEVVEPNFTARSNNSGCDKASGSIEVTATGAAGWKYSLNNGTFQDAPSFAGLAPGSYTVVAKDVAGCQSSQLVTITTDAGPTITNLTSTPPRCATANGEVRVQTSGGKSPLTYSIDYGKTFQNNPVFSKLSGGSYTVRVRDANGCEVNRAFSLPNWQPMAVLGAYSTPTSCGKPNGEASMTMAGGTKPIRYSIDNQTFQTSERFTGLAGGNYTLVARDSTGCTVSQSVSVAASKGPQLVTVETTMEGCGLKNGSMSITPNPNSTVVEYAIDGQTFQRTESFSALTGGTYTLTMRDDNKCVLTQSVAIQVDCANLIHLPTAFSPNADQQNDGLTVRFGFPSLNVAAFTVYDRWGNVLYNRTNFSLTSGDALWDGQINGTSAPEGMYVYRLDCLFPDGSQTSYRQDVTVIR</sequence>
<accession>A0A927AQX2</accession>
<name>A0A927AQX2_9BACT</name>